<gene>
    <name evidence="11" type="ORF">SCF082_LOCUS25203</name>
</gene>
<keyword evidence="8" id="KW-0862">Zinc</keyword>
<evidence type="ECO:0000256" key="7">
    <source>
        <dbReference type="ARBA" id="ARBA00022801"/>
    </source>
</evidence>
<evidence type="ECO:0000256" key="1">
    <source>
        <dbReference type="ARBA" id="ARBA00001623"/>
    </source>
</evidence>
<dbReference type="InterPro" id="IPR001279">
    <property type="entry name" value="Metallo-B-lactamas"/>
</dbReference>
<dbReference type="InterPro" id="IPR032282">
    <property type="entry name" value="HAGH_C"/>
</dbReference>
<dbReference type="EMBL" id="CAXAMM010018861">
    <property type="protein sequence ID" value="CAK9044350.1"/>
    <property type="molecule type" value="Genomic_DNA"/>
</dbReference>
<sequence length="306" mass="32749">RGFESALSRAKMRAHLLVPHAARLARRGLTTSTVAASTVAKTTTTHRFKDSHGKQLLEVVMLPALSDNYGFLARCGESSDAFMVDSPDGEKGCQLADELGWKITTILNTHHHFDHVGGNQAVIEHFKDVEVIGPDEPNGDIPGLGRVVSGGDAFSLGGLECQVLDVGGHTHRHVAFHLPQVSVLFAGDAIFPLGCGRLFEGTAEDAFASLQRIAALPAATTIFSAHEYALANAKFALHVDPSNEALARRAAQIEALRGQGLPTVPSVLSEELETNPFLTVPSQPDQDASATPVQRFAHLRALKDNF</sequence>
<dbReference type="InterPro" id="IPR017782">
    <property type="entry name" value="Hydroxyacylglutathione_Hdrlase"/>
</dbReference>
<feature type="non-terminal residue" evidence="11">
    <location>
        <position position="1"/>
    </location>
</feature>
<evidence type="ECO:0000256" key="3">
    <source>
        <dbReference type="ARBA" id="ARBA00004963"/>
    </source>
</evidence>
<evidence type="ECO:0000259" key="10">
    <source>
        <dbReference type="SMART" id="SM00849"/>
    </source>
</evidence>
<comment type="pathway">
    <text evidence="3">Secondary metabolite metabolism; methylglyoxal degradation; (R)-lactate from methylglyoxal: step 2/2.</text>
</comment>
<comment type="caution">
    <text evidence="11">The sequence shown here is derived from an EMBL/GenBank/DDBJ whole genome shotgun (WGS) entry which is preliminary data.</text>
</comment>
<dbReference type="Pfam" id="PF16123">
    <property type="entry name" value="HAGH_C"/>
    <property type="match status" value="1"/>
</dbReference>
<evidence type="ECO:0000256" key="9">
    <source>
        <dbReference type="ARBA" id="ARBA00031044"/>
    </source>
</evidence>
<proteinExistence type="inferred from homology"/>
<dbReference type="CDD" id="cd07723">
    <property type="entry name" value="hydroxyacylglutathione_hydrolase_MBL-fold"/>
    <property type="match status" value="1"/>
</dbReference>
<evidence type="ECO:0000256" key="8">
    <source>
        <dbReference type="ARBA" id="ARBA00022833"/>
    </source>
</evidence>
<evidence type="ECO:0000256" key="2">
    <source>
        <dbReference type="ARBA" id="ARBA00001947"/>
    </source>
</evidence>
<keyword evidence="6" id="KW-0479">Metal-binding</keyword>
<organism evidence="11 12">
    <name type="scientific">Durusdinium trenchii</name>
    <dbReference type="NCBI Taxonomy" id="1381693"/>
    <lineage>
        <taxon>Eukaryota</taxon>
        <taxon>Sar</taxon>
        <taxon>Alveolata</taxon>
        <taxon>Dinophyceae</taxon>
        <taxon>Suessiales</taxon>
        <taxon>Symbiodiniaceae</taxon>
        <taxon>Durusdinium</taxon>
    </lineage>
</organism>
<keyword evidence="12" id="KW-1185">Reference proteome</keyword>
<keyword evidence="7 11" id="KW-0378">Hydrolase</keyword>
<evidence type="ECO:0000256" key="4">
    <source>
        <dbReference type="ARBA" id="ARBA00006759"/>
    </source>
</evidence>
<dbReference type="PIRSF" id="PIRSF005457">
    <property type="entry name" value="Glx"/>
    <property type="match status" value="1"/>
</dbReference>
<dbReference type="InterPro" id="IPR036866">
    <property type="entry name" value="RibonucZ/Hydroxyglut_hydro"/>
</dbReference>
<dbReference type="Gene3D" id="3.60.15.10">
    <property type="entry name" value="Ribonuclease Z/Hydroxyacylglutathione hydrolase-like"/>
    <property type="match status" value="1"/>
</dbReference>
<dbReference type="Proteomes" id="UP001642464">
    <property type="component" value="Unassembled WGS sequence"/>
</dbReference>
<dbReference type="InterPro" id="IPR050110">
    <property type="entry name" value="Glyoxalase_II_hydrolase"/>
</dbReference>
<dbReference type="PANTHER" id="PTHR43705:SF1">
    <property type="entry name" value="HYDROXYACYLGLUTATHIONE HYDROLASE GLOB"/>
    <property type="match status" value="1"/>
</dbReference>
<feature type="domain" description="Metallo-beta-lactamase" evidence="10">
    <location>
        <begin position="67"/>
        <end position="226"/>
    </location>
</feature>
<dbReference type="Pfam" id="PF00753">
    <property type="entry name" value="Lactamase_B"/>
    <property type="match status" value="1"/>
</dbReference>
<dbReference type="EC" id="3.1.2.6" evidence="5"/>
<name>A0ABP0LYR5_9DINO</name>
<protein>
    <recommendedName>
        <fullName evidence="5">hydroxyacylglutathione hydrolase</fullName>
        <ecNumber evidence="5">3.1.2.6</ecNumber>
    </recommendedName>
    <alternativeName>
        <fullName evidence="9">Glyoxalase II</fullName>
    </alternativeName>
</protein>
<comment type="similarity">
    <text evidence="4">Belongs to the metallo-beta-lactamase superfamily. Glyoxalase II family.</text>
</comment>
<dbReference type="SMART" id="SM00849">
    <property type="entry name" value="Lactamase_B"/>
    <property type="match status" value="1"/>
</dbReference>
<dbReference type="NCBIfam" id="TIGR03413">
    <property type="entry name" value="GSH_gloB"/>
    <property type="match status" value="1"/>
</dbReference>
<comment type="catalytic activity">
    <reaction evidence="1">
        <text>an S-(2-hydroxyacyl)glutathione + H2O = a 2-hydroxy carboxylate + glutathione + H(+)</text>
        <dbReference type="Rhea" id="RHEA:21864"/>
        <dbReference type="ChEBI" id="CHEBI:15377"/>
        <dbReference type="ChEBI" id="CHEBI:15378"/>
        <dbReference type="ChEBI" id="CHEBI:57925"/>
        <dbReference type="ChEBI" id="CHEBI:58896"/>
        <dbReference type="ChEBI" id="CHEBI:71261"/>
        <dbReference type="EC" id="3.1.2.6"/>
    </reaction>
</comment>
<dbReference type="InterPro" id="IPR035680">
    <property type="entry name" value="Clx_II_MBL"/>
</dbReference>
<dbReference type="GO" id="GO:0016787">
    <property type="term" value="F:hydrolase activity"/>
    <property type="evidence" value="ECO:0007669"/>
    <property type="project" value="UniProtKB-KW"/>
</dbReference>
<evidence type="ECO:0000313" key="11">
    <source>
        <dbReference type="EMBL" id="CAK9044350.1"/>
    </source>
</evidence>
<dbReference type="PANTHER" id="PTHR43705">
    <property type="entry name" value="HYDROXYACYLGLUTATHIONE HYDROLASE"/>
    <property type="match status" value="1"/>
</dbReference>
<evidence type="ECO:0000256" key="5">
    <source>
        <dbReference type="ARBA" id="ARBA00011917"/>
    </source>
</evidence>
<evidence type="ECO:0000256" key="6">
    <source>
        <dbReference type="ARBA" id="ARBA00022723"/>
    </source>
</evidence>
<reference evidence="11 12" key="1">
    <citation type="submission" date="2024-02" db="EMBL/GenBank/DDBJ databases">
        <authorList>
            <person name="Chen Y."/>
            <person name="Shah S."/>
            <person name="Dougan E. K."/>
            <person name="Thang M."/>
            <person name="Chan C."/>
        </authorList>
    </citation>
    <scope>NUCLEOTIDE SEQUENCE [LARGE SCALE GENOMIC DNA]</scope>
</reference>
<evidence type="ECO:0000313" key="12">
    <source>
        <dbReference type="Proteomes" id="UP001642464"/>
    </source>
</evidence>
<comment type="cofactor">
    <cofactor evidence="2">
        <name>Zn(2+)</name>
        <dbReference type="ChEBI" id="CHEBI:29105"/>
    </cofactor>
</comment>
<accession>A0ABP0LYR5</accession>
<dbReference type="SUPFAM" id="SSF56281">
    <property type="entry name" value="Metallo-hydrolase/oxidoreductase"/>
    <property type="match status" value="1"/>
</dbReference>
<dbReference type="HAMAP" id="MF_01374">
    <property type="entry name" value="Glyoxalase_2"/>
    <property type="match status" value="1"/>
</dbReference>